<name>A0A183URS5_TOXCA</name>
<keyword evidence="6" id="KW-1185">Reference proteome</keyword>
<evidence type="ECO:0000313" key="7">
    <source>
        <dbReference type="WBParaSite" id="TCNE_0001119501-mRNA-1"/>
    </source>
</evidence>
<dbReference type="Proteomes" id="UP000050794">
    <property type="component" value="Unassembled WGS sequence"/>
</dbReference>
<dbReference type="Gene3D" id="1.10.287.1490">
    <property type="match status" value="3"/>
</dbReference>
<feature type="coiled-coil region" evidence="2">
    <location>
        <begin position="68"/>
        <end position="116"/>
    </location>
</feature>
<feature type="coiled-coil region" evidence="2">
    <location>
        <begin position="1514"/>
        <end position="1760"/>
    </location>
</feature>
<evidence type="ECO:0000256" key="1">
    <source>
        <dbReference type="ARBA" id="ARBA00023054"/>
    </source>
</evidence>
<feature type="coiled-coil region" evidence="2">
    <location>
        <begin position="1441"/>
        <end position="1489"/>
    </location>
</feature>
<dbReference type="Pfam" id="PF24423">
    <property type="entry name" value="OVT1"/>
    <property type="match status" value="1"/>
</dbReference>
<proteinExistence type="predicted"/>
<accession>A0A183URS5</accession>
<sequence length="1897" mass="219328">MEDATTESNIAESITVVTRTDYTSSGGGEEITLDIGDSLDTNTVLYSTSDTTNADLLLSSGSREVARFERAQNDLSNFKKRIDANTEEQREHADLIVDLQRKVEEYRRHIAAIENQVAARKTDENLVFNIKDVSETWMPDLKIIGTDLESAALLEEERRRNNELCMQIAQQQMEIQRLRQQFEANMHDKDKAYQTRERNLVQYLNDEQQKMMNLWAELQELRLQFANYREQTERDLENQRNEFARVTRNIGGAVRRLSITSIGAEGGSIQDNDLIEALKKFRDLQVSSTTGTSTDEYNTLMKKYEESIERIVELETRGDGSAGKASALEAELKRTKQKLAESQEALRSAHIAPTEVVRNMRYVLRNRDNELQQLQRNFKNAELQIAELKNRFESAEEVRKRLEKQLADAKNDVNNSQKSLDEASREIKRLEDRLHGSECENAFIEAARTKLEEEKRQLKLIIDQTDVDGAHKALEDAEAQKNLIEDEYKSRIAELTRRMGIIQDENKKLMSDLAMVKDKHRNLEIEHNTTLRKINEKDVAIQNLEELKADLLKDLENQRTRFDAVTSELDNLQTNLDSKTKASMVVEMTIKEIKLQRDNISKEKEDLSKRLVELSRRLAIEIKKREDLSRTEQHNLSEIARLKEQIADYDNQVMTLRQHNEEQDTRLKTSIAKIATLENSLASAQTEIAKLIELNNKLQNDKQDIMNAKQRADVELDALKGKLRKLEQEIEKLKLENGALHDEEHKTQKAYKEETNKVHQLVMELKEARTEINGLERKLADLTHDNQLRLENALHRAPSDKVDSYEITEITETKVKQLDDRHRLDLQKIENERDDLAGRLHLLEDELIEKKHTVDAQQTEIADLKSRYEAEIEKLNAELKGLVAKHQNELEDQHDQHSYEMEALKAEESELRNKITLLEKNLEDAQNEKNILEKQIEEWEEKCDTLHKEVQNIRDQHENMRADAEKEIQKWKTELYTAEMELKNLEATNETLRSQLAVANERANSLNKTVSDQAVKIRDLSTQVRRHEEELADAKATIASHEADLEDTTGRLKATEEQYATLEHENNKIVGELDALKRKVDVLNSGNASNENEIERLKKKIAQLTSLNKEHMSEIEKLRNESDEMERGYREKTKLADQLNETIKMLESKVERMHHELQNLNDKLVASESEKSALCAQAKKMEQELQFGNDLIVRKTNEFNVALDDLANAHRSAEDGRVNALQEIEAKKFEIADLQSRLDNAEQRLGALQQEYLNVDNEREMLNDSLRRFQHNQFRDSLGRLQRKTSDSQIAVNKHENICKTIEEKLIDIEEEKRSLELKLASAKELLRSQEDALKQRDQDRHTMKQKIVTYELETRGKDAQIRHLNELVKTLRTDLENAQNDNRVLRDREEQWDAAKVLLESKIRDQDGDAQKVNMLVTTFETERQACSFLRFTSQLFLRSANLNDSLKKLSSQLLNSEAKNADMKDNVERLKRDLAKAEKIEVDLRRSLEEQTRIARDCQQLRDQLCIAQNDLSNASNRKQQLEAELLSARCELRDNKQNLRDANIHITDLDRQLQNALNDKSRLNDRITELEKVISASNSKESELRQKLLAADSEMKAAQNELEDLRRRIAQFDEYKRTASEKVEETKKMRITLTKKIEILENEKRTAESLINETALQREAIERSLSALERENKELYRNCSRLQQQIAQLEMDNGSRFIALTNKQKEEHERFVKAVKAEKAQVERIVENRDRMQKTRIKQLENQLNIVREQLNNERLKRRDESNRMFISDMGKVGGSVFGSMSTGAMSAGANVYPQCGAFDYLIGSGGKFASQFMTPPPIRSLSPIRDIYQPLSSTITLEEPSSSANLSQMMAAEKVKLDSVEQEVGDAQNDMKTTTIVVHMKGTKIENESANHE</sequence>
<dbReference type="PANTHER" id="PTHR23159:SF61">
    <property type="entry name" value="LIN-5 (FIVE) INTERACTING PROTEIN"/>
    <property type="match status" value="1"/>
</dbReference>
<dbReference type="WBParaSite" id="TCNE_0001119501-mRNA-1">
    <property type="protein sequence ID" value="TCNE_0001119501-mRNA-1"/>
    <property type="gene ID" value="TCNE_0001119501"/>
</dbReference>
<dbReference type="SUPFAM" id="SSF57997">
    <property type="entry name" value="Tropomyosin"/>
    <property type="match status" value="2"/>
</dbReference>
<feature type="coiled-coil region" evidence="2">
    <location>
        <begin position="154"/>
        <end position="249"/>
    </location>
</feature>
<feature type="domain" description="Rootletin-like coiled-coil" evidence="3">
    <location>
        <begin position="79"/>
        <end position="246"/>
    </location>
</feature>
<feature type="domain" description="PUMA/OVT1 coiled-coil region" evidence="4">
    <location>
        <begin position="369"/>
        <end position="441"/>
    </location>
</feature>
<feature type="coiled-coil region" evidence="2">
    <location>
        <begin position="826"/>
        <end position="1184"/>
    </location>
</feature>
<evidence type="ECO:0000313" key="5">
    <source>
        <dbReference type="EMBL" id="VDM42516.1"/>
    </source>
</evidence>
<dbReference type="Gene3D" id="1.20.1480.30">
    <property type="entry name" value="Designed four-helix bundle protein"/>
    <property type="match status" value="1"/>
</dbReference>
<gene>
    <name evidence="5" type="ORF">TCNE_LOCUS11195</name>
</gene>
<evidence type="ECO:0000256" key="2">
    <source>
        <dbReference type="SAM" id="Coils"/>
    </source>
</evidence>
<dbReference type="InterPro" id="IPR055167">
    <property type="entry name" value="Rootletin-like_CC"/>
</dbReference>
<feature type="coiled-coil region" evidence="2">
    <location>
        <begin position="1292"/>
        <end position="1333"/>
    </location>
</feature>
<reference evidence="5 6" key="2">
    <citation type="submission" date="2018-11" db="EMBL/GenBank/DDBJ databases">
        <authorList>
            <consortium name="Pathogen Informatics"/>
        </authorList>
    </citation>
    <scope>NUCLEOTIDE SEQUENCE [LARGE SCALE GENOMIC DNA]</scope>
</reference>
<feature type="coiled-coil region" evidence="2">
    <location>
        <begin position="1362"/>
        <end position="1396"/>
    </location>
</feature>
<feature type="coiled-coil region" evidence="2">
    <location>
        <begin position="1224"/>
        <end position="1258"/>
    </location>
</feature>
<dbReference type="PANTHER" id="PTHR23159">
    <property type="entry name" value="CENTROSOMAL PROTEIN 2"/>
    <property type="match status" value="1"/>
</dbReference>
<evidence type="ECO:0000259" key="4">
    <source>
        <dbReference type="Pfam" id="PF24627"/>
    </source>
</evidence>
<reference evidence="7" key="1">
    <citation type="submission" date="2016-06" db="UniProtKB">
        <authorList>
            <consortium name="WormBaseParasite"/>
        </authorList>
    </citation>
    <scope>IDENTIFICATION</scope>
</reference>
<dbReference type="InterPro" id="IPR057531">
    <property type="entry name" value="PUMA/OVT1_CC"/>
</dbReference>
<dbReference type="Pfam" id="PF15035">
    <property type="entry name" value="Rootletin"/>
    <property type="match status" value="1"/>
</dbReference>
<organism evidence="6 7">
    <name type="scientific">Toxocara canis</name>
    <name type="common">Canine roundworm</name>
    <dbReference type="NCBI Taxonomy" id="6265"/>
    <lineage>
        <taxon>Eukaryota</taxon>
        <taxon>Metazoa</taxon>
        <taxon>Ecdysozoa</taxon>
        <taxon>Nematoda</taxon>
        <taxon>Chromadorea</taxon>
        <taxon>Rhabditida</taxon>
        <taxon>Spirurina</taxon>
        <taxon>Ascaridomorpha</taxon>
        <taxon>Ascaridoidea</taxon>
        <taxon>Toxocaridae</taxon>
        <taxon>Toxocara</taxon>
    </lineage>
</organism>
<evidence type="ECO:0000313" key="6">
    <source>
        <dbReference type="Proteomes" id="UP000050794"/>
    </source>
</evidence>
<keyword evidence="1 2" id="KW-0175">Coiled coil</keyword>
<evidence type="ECO:0000259" key="3">
    <source>
        <dbReference type="Pfam" id="PF15035"/>
    </source>
</evidence>
<dbReference type="EMBL" id="UYWY01020772">
    <property type="protein sequence ID" value="VDM42516.1"/>
    <property type="molecule type" value="Genomic_DNA"/>
</dbReference>
<dbReference type="Pfam" id="PF24627">
    <property type="entry name" value="PUMA_CC"/>
    <property type="match status" value="1"/>
</dbReference>
<feature type="coiled-coil region" evidence="2">
    <location>
        <begin position="297"/>
        <end position="785"/>
    </location>
</feature>
<protein>
    <submittedName>
        <fullName evidence="7">E3 ubiquitin protein ligase</fullName>
    </submittedName>
</protein>
<dbReference type="SUPFAM" id="SSF90257">
    <property type="entry name" value="Myosin rod fragments"/>
    <property type="match status" value="1"/>
</dbReference>